<dbReference type="Pfam" id="PF01040">
    <property type="entry name" value="UbiA"/>
    <property type="match status" value="1"/>
</dbReference>
<evidence type="ECO:0000256" key="3">
    <source>
        <dbReference type="ARBA" id="ARBA00016335"/>
    </source>
</evidence>
<dbReference type="InterPro" id="IPR000537">
    <property type="entry name" value="UbiA_prenyltransferase"/>
</dbReference>
<dbReference type="GO" id="GO:0006784">
    <property type="term" value="P:heme A biosynthetic process"/>
    <property type="evidence" value="ECO:0007669"/>
    <property type="project" value="TreeGrafter"/>
</dbReference>
<comment type="caution">
    <text evidence="15">The sequence shown here is derived from an EMBL/GenBank/DDBJ whole genome shotgun (WGS) entry which is preliminary data.</text>
</comment>
<dbReference type="GO" id="GO:0008495">
    <property type="term" value="F:protoheme IX farnesyltransferase activity"/>
    <property type="evidence" value="ECO:0007669"/>
    <property type="project" value="InterPro"/>
</dbReference>
<evidence type="ECO:0000256" key="12">
    <source>
        <dbReference type="PIRNR" id="PIRNR001773"/>
    </source>
</evidence>
<keyword evidence="6" id="KW-0809">Transit peptide</keyword>
<dbReference type="InterPro" id="IPR006369">
    <property type="entry name" value="Protohaem_IX_farnesylTrfase"/>
</dbReference>
<dbReference type="InterPro" id="IPR030470">
    <property type="entry name" value="UbiA_prenylTrfase_CS"/>
</dbReference>
<keyword evidence="9 12" id="KW-0350">Heme biosynthesis</keyword>
<keyword evidence="8 12" id="KW-0496">Mitochondrion</keyword>
<evidence type="ECO:0000256" key="1">
    <source>
        <dbReference type="ARBA" id="ARBA00004013"/>
    </source>
</evidence>
<dbReference type="NCBIfam" id="TIGR01473">
    <property type="entry name" value="cyoE_ctaB"/>
    <property type="match status" value="1"/>
</dbReference>
<dbReference type="PROSITE" id="PS00943">
    <property type="entry name" value="UBIA"/>
    <property type="match status" value="1"/>
</dbReference>
<feature type="transmembrane region" description="Helical" evidence="14">
    <location>
        <begin position="244"/>
        <end position="267"/>
    </location>
</feature>
<evidence type="ECO:0000256" key="9">
    <source>
        <dbReference type="ARBA" id="ARBA00023133"/>
    </source>
</evidence>
<keyword evidence="4 12" id="KW-0808">Transferase</keyword>
<keyword evidence="16" id="KW-1185">Reference proteome</keyword>
<dbReference type="Gene3D" id="1.10.357.140">
    <property type="entry name" value="UbiA prenyltransferase"/>
    <property type="match status" value="1"/>
</dbReference>
<dbReference type="CDD" id="cd13957">
    <property type="entry name" value="PT_UbiA_Cox10"/>
    <property type="match status" value="1"/>
</dbReference>
<evidence type="ECO:0000256" key="5">
    <source>
        <dbReference type="ARBA" id="ARBA00022692"/>
    </source>
</evidence>
<evidence type="ECO:0000256" key="6">
    <source>
        <dbReference type="ARBA" id="ARBA00022946"/>
    </source>
</evidence>
<dbReference type="STRING" id="42251.A0A2T6ZGX3"/>
<evidence type="ECO:0000256" key="10">
    <source>
        <dbReference type="ARBA" id="ARBA00023136"/>
    </source>
</evidence>
<evidence type="ECO:0000256" key="7">
    <source>
        <dbReference type="ARBA" id="ARBA00022989"/>
    </source>
</evidence>
<evidence type="ECO:0000256" key="2">
    <source>
        <dbReference type="ARBA" id="ARBA00004225"/>
    </source>
</evidence>
<feature type="transmembrane region" description="Helical" evidence="14">
    <location>
        <begin position="205"/>
        <end position="224"/>
    </location>
</feature>
<dbReference type="HAMAP" id="MF_00154">
    <property type="entry name" value="CyoE_CtaB"/>
    <property type="match status" value="1"/>
</dbReference>
<name>A0A2T6ZGX3_TUBBO</name>
<keyword evidence="5 14" id="KW-0812">Transmembrane</keyword>
<protein>
    <recommendedName>
        <fullName evidence="3 12">Protoheme IX farnesyltransferase, mitochondrial</fullName>
        <ecNumber evidence="12">2.5.1.-</ecNumber>
    </recommendedName>
    <alternativeName>
        <fullName evidence="11 12">Heme O synthase</fullName>
    </alternativeName>
</protein>
<feature type="compositionally biased region" description="Basic residues" evidence="13">
    <location>
        <begin position="102"/>
        <end position="114"/>
    </location>
</feature>
<evidence type="ECO:0000256" key="13">
    <source>
        <dbReference type="SAM" id="MobiDB-lite"/>
    </source>
</evidence>
<dbReference type="PANTHER" id="PTHR43448:SF2">
    <property type="entry name" value="PROTOHEME IX FARNESYLTRANSFERASE, MITOCHONDRIAL"/>
    <property type="match status" value="1"/>
</dbReference>
<accession>A0A2T6ZGX3</accession>
<comment type="function">
    <text evidence="1 12">Converts protoheme IX and farnesyl diphosphate to heme O.</text>
</comment>
<dbReference type="GO" id="GO:0031966">
    <property type="term" value="C:mitochondrial membrane"/>
    <property type="evidence" value="ECO:0007669"/>
    <property type="project" value="UniProtKB-SubCell"/>
</dbReference>
<sequence>MRLLLPQTLPPPTICSRCLRKLTAATRRPFSSALRQRSSIDTVSLHLTSPLPRRPPKWQSQYFLSNSHLRGDAEDAPTAASGGHTHPWDRITTSTTEPTLLPHRRRQRQQKLRGRVLLPSTPITSANGSTTDSTTQLPPDASSLLSTTSSKQTSSWKRALYSYLALTKPRLTALIVLSAMAPYALFPTDPLLSDVPTLSALTLTYLTFGTALSSSSANAFNMYLEPAYDRQMSRTRNRPLVRGLLTPQQALLFAVVTGALGVGSLYVGVNPTVAALGGINIVLYAGVYTPLKRISVVNTWVGAIVGGIPPLMGWAAAAGNVQGVDSTWVSTLSHPGGWLLAGLLFAWQFPHFNSLSWGIKDEYRRVGYQMMVWKYPALNARVALRYSLLLFPICFGLWATGVTDVGFLVDSSAVNGWLVREAWRFYRKGGEGGNAKRLFWASVWHLPVVMGLAMVHKAGLWRGVWESIVGGAEEEEYE</sequence>
<proteinExistence type="inferred from homology"/>
<evidence type="ECO:0000256" key="4">
    <source>
        <dbReference type="ARBA" id="ARBA00022679"/>
    </source>
</evidence>
<evidence type="ECO:0000256" key="14">
    <source>
        <dbReference type="SAM" id="Phobius"/>
    </source>
</evidence>
<evidence type="ECO:0000313" key="16">
    <source>
        <dbReference type="Proteomes" id="UP000244722"/>
    </source>
</evidence>
<dbReference type="AlphaFoldDB" id="A0A2T6ZGX3"/>
<reference evidence="15 16" key="1">
    <citation type="submission" date="2017-04" db="EMBL/GenBank/DDBJ databases">
        <title>Draft genome sequence of Tuber borchii Vittad., a whitish edible truffle.</title>
        <authorList>
            <consortium name="DOE Joint Genome Institute"/>
            <person name="Murat C."/>
            <person name="Kuo A."/>
            <person name="Barry K.W."/>
            <person name="Clum A."/>
            <person name="Dockter R.B."/>
            <person name="Fauchery L."/>
            <person name="Iotti M."/>
            <person name="Kohler A."/>
            <person name="Labutti K."/>
            <person name="Lindquist E.A."/>
            <person name="Lipzen A."/>
            <person name="Ohm R.A."/>
            <person name="Wang M."/>
            <person name="Grigoriev I.V."/>
            <person name="Zambonelli A."/>
            <person name="Martin F.M."/>
        </authorList>
    </citation>
    <scope>NUCLEOTIDE SEQUENCE [LARGE SCALE GENOMIC DNA]</scope>
    <source>
        <strain evidence="15 16">Tbo3840</strain>
    </source>
</reference>
<dbReference type="PIRSF" id="PIRSF001773">
    <property type="entry name" value="COX10"/>
    <property type="match status" value="1"/>
</dbReference>
<dbReference type="OrthoDB" id="5211at2759"/>
<evidence type="ECO:0000256" key="11">
    <source>
        <dbReference type="ARBA" id="ARBA00030253"/>
    </source>
</evidence>
<feature type="transmembrane region" description="Helical" evidence="14">
    <location>
        <begin position="298"/>
        <end position="317"/>
    </location>
</feature>
<organism evidence="15 16">
    <name type="scientific">Tuber borchii</name>
    <name type="common">White truffle</name>
    <dbReference type="NCBI Taxonomy" id="42251"/>
    <lineage>
        <taxon>Eukaryota</taxon>
        <taxon>Fungi</taxon>
        <taxon>Dikarya</taxon>
        <taxon>Ascomycota</taxon>
        <taxon>Pezizomycotina</taxon>
        <taxon>Pezizomycetes</taxon>
        <taxon>Pezizales</taxon>
        <taxon>Tuberaceae</taxon>
        <taxon>Tuber</taxon>
    </lineage>
</organism>
<dbReference type="EMBL" id="NESQ01000276">
    <property type="protein sequence ID" value="PUU74743.1"/>
    <property type="molecule type" value="Genomic_DNA"/>
</dbReference>
<feature type="transmembrane region" description="Helical" evidence="14">
    <location>
        <begin position="160"/>
        <end position="185"/>
    </location>
</feature>
<dbReference type="InterPro" id="IPR016315">
    <property type="entry name" value="Protohaem_IX_farnesylTrfase_mt"/>
</dbReference>
<gene>
    <name evidence="15" type="ORF">B9Z19DRAFT_1055477</name>
</gene>
<evidence type="ECO:0000256" key="8">
    <source>
        <dbReference type="ARBA" id="ARBA00023128"/>
    </source>
</evidence>
<dbReference type="InterPro" id="IPR044878">
    <property type="entry name" value="UbiA_sf"/>
</dbReference>
<feature type="compositionally biased region" description="Polar residues" evidence="13">
    <location>
        <begin position="121"/>
        <end position="137"/>
    </location>
</feature>
<feature type="region of interest" description="Disordered" evidence="13">
    <location>
        <begin position="71"/>
        <end position="148"/>
    </location>
</feature>
<evidence type="ECO:0000313" key="15">
    <source>
        <dbReference type="EMBL" id="PUU74743.1"/>
    </source>
</evidence>
<comment type="subcellular location">
    <subcellularLocation>
        <location evidence="2">Mitochondrion membrane</location>
        <topology evidence="2">Multi-pass membrane protein</topology>
    </subcellularLocation>
</comment>
<keyword evidence="7 14" id="KW-1133">Transmembrane helix</keyword>
<keyword evidence="10 12" id="KW-0472">Membrane</keyword>
<feature type="transmembrane region" description="Helical" evidence="14">
    <location>
        <begin position="337"/>
        <end position="357"/>
    </location>
</feature>
<feature type="transmembrane region" description="Helical" evidence="14">
    <location>
        <begin position="273"/>
        <end position="291"/>
    </location>
</feature>
<dbReference type="FunFam" id="1.10.357.140:FF:000004">
    <property type="entry name" value="Protoheme IX farnesyltransferase, mitochondrial"/>
    <property type="match status" value="1"/>
</dbReference>
<dbReference type="PANTHER" id="PTHR43448">
    <property type="entry name" value="PROTOHEME IX FARNESYLTRANSFERASE, MITOCHONDRIAL"/>
    <property type="match status" value="1"/>
</dbReference>
<dbReference type="Proteomes" id="UP000244722">
    <property type="component" value="Unassembled WGS sequence"/>
</dbReference>
<dbReference type="EC" id="2.5.1.-" evidence="12"/>
<feature type="transmembrane region" description="Helical" evidence="14">
    <location>
        <begin position="378"/>
        <end position="399"/>
    </location>
</feature>
<comment type="similarity">
    <text evidence="12">Belongs to the ubiA prenyltransferase family.</text>
</comment>
<feature type="transmembrane region" description="Helical" evidence="14">
    <location>
        <begin position="438"/>
        <end position="455"/>
    </location>
</feature>